<dbReference type="EMBL" id="JBBPBN010000013">
    <property type="protein sequence ID" value="KAK9025761.1"/>
    <property type="molecule type" value="Genomic_DNA"/>
</dbReference>
<feature type="compositionally biased region" description="Polar residues" evidence="1">
    <location>
        <begin position="196"/>
        <end position="209"/>
    </location>
</feature>
<proteinExistence type="predicted"/>
<sequence>MVSADVVGSGEAQGNLNSKVNEAAAPSFKETLIGRSDKPRGVNPIAELDVEVMDEDDRIGGAINRRRRNFTKQGPSGENGGIFTAREARGSRFAALSSAMSDGIERVVEPILVDEEHGYQADHVTEKRVSVVSELGASTSAGIAAGAQHRNQVGQDKSIGVIVLAEKEIELVGQVSSGVQIGSMKTRSGEDKSVASKETVTQMPSSLNSAKHAAI</sequence>
<protein>
    <submittedName>
        <fullName evidence="2">Uncharacterized protein</fullName>
    </submittedName>
</protein>
<organism evidence="2 3">
    <name type="scientific">Hibiscus sabdariffa</name>
    <name type="common">roselle</name>
    <dbReference type="NCBI Taxonomy" id="183260"/>
    <lineage>
        <taxon>Eukaryota</taxon>
        <taxon>Viridiplantae</taxon>
        <taxon>Streptophyta</taxon>
        <taxon>Embryophyta</taxon>
        <taxon>Tracheophyta</taxon>
        <taxon>Spermatophyta</taxon>
        <taxon>Magnoliopsida</taxon>
        <taxon>eudicotyledons</taxon>
        <taxon>Gunneridae</taxon>
        <taxon>Pentapetalae</taxon>
        <taxon>rosids</taxon>
        <taxon>malvids</taxon>
        <taxon>Malvales</taxon>
        <taxon>Malvaceae</taxon>
        <taxon>Malvoideae</taxon>
        <taxon>Hibiscus</taxon>
    </lineage>
</organism>
<keyword evidence="3" id="KW-1185">Reference proteome</keyword>
<feature type="region of interest" description="Disordered" evidence="1">
    <location>
        <begin position="183"/>
        <end position="215"/>
    </location>
</feature>
<name>A0ABR2SL71_9ROSI</name>
<evidence type="ECO:0000313" key="2">
    <source>
        <dbReference type="EMBL" id="KAK9025761.1"/>
    </source>
</evidence>
<evidence type="ECO:0000256" key="1">
    <source>
        <dbReference type="SAM" id="MobiDB-lite"/>
    </source>
</evidence>
<gene>
    <name evidence="2" type="ORF">V6N11_038618</name>
</gene>
<evidence type="ECO:0000313" key="3">
    <source>
        <dbReference type="Proteomes" id="UP001396334"/>
    </source>
</evidence>
<accession>A0ABR2SL71</accession>
<comment type="caution">
    <text evidence="2">The sequence shown here is derived from an EMBL/GenBank/DDBJ whole genome shotgun (WGS) entry which is preliminary data.</text>
</comment>
<reference evidence="2 3" key="1">
    <citation type="journal article" date="2024" name="G3 (Bethesda)">
        <title>Genome assembly of Hibiscus sabdariffa L. provides insights into metabolisms of medicinal natural products.</title>
        <authorList>
            <person name="Kim T."/>
        </authorList>
    </citation>
    <scope>NUCLEOTIDE SEQUENCE [LARGE SCALE GENOMIC DNA]</scope>
    <source>
        <strain evidence="2">TK-2024</strain>
        <tissue evidence="2">Old leaves</tissue>
    </source>
</reference>
<dbReference type="Proteomes" id="UP001396334">
    <property type="component" value="Unassembled WGS sequence"/>
</dbReference>